<dbReference type="FunFam" id="1.10.3720.10:FF:000004">
    <property type="entry name" value="Sulfate transport system permease protein CysT"/>
    <property type="match status" value="1"/>
</dbReference>
<evidence type="ECO:0000256" key="4">
    <source>
        <dbReference type="ARBA" id="ARBA00022692"/>
    </source>
</evidence>
<dbReference type="PANTHER" id="PTHR30406:SF8">
    <property type="entry name" value="SULFATE TRANSPORT SYSTEM PERMEASE PROTEIN CYST"/>
    <property type="match status" value="1"/>
</dbReference>
<evidence type="ECO:0000256" key="7">
    <source>
        <dbReference type="ARBA" id="ARBA00023136"/>
    </source>
</evidence>
<comment type="subunit">
    <text evidence="2">The complex is composed of two ATP-binding proteins (CysA), two transmembrane proteins (CysT and CysW) and a solute-binding protein (CysP).</text>
</comment>
<protein>
    <recommendedName>
        <fullName evidence="9">Sulfate transport system permease protein CysT</fullName>
    </recommendedName>
</protein>
<evidence type="ECO:0000256" key="5">
    <source>
        <dbReference type="ARBA" id="ARBA00022989"/>
    </source>
</evidence>
<evidence type="ECO:0000313" key="12">
    <source>
        <dbReference type="Proteomes" id="UP000233597"/>
    </source>
</evidence>
<comment type="subcellular location">
    <subcellularLocation>
        <location evidence="1">Cell membrane</location>
        <topology evidence="1">Multi-pass membrane protein</topology>
    </subcellularLocation>
</comment>
<dbReference type="SUPFAM" id="SSF161098">
    <property type="entry name" value="MetI-like"/>
    <property type="match status" value="1"/>
</dbReference>
<feature type="transmembrane region" description="Helical" evidence="9">
    <location>
        <begin position="144"/>
        <end position="163"/>
    </location>
</feature>
<proteinExistence type="inferred from homology"/>
<dbReference type="NCBIfam" id="TIGR00969">
    <property type="entry name" value="3a0106s02"/>
    <property type="match status" value="1"/>
</dbReference>
<evidence type="ECO:0000256" key="9">
    <source>
        <dbReference type="RuleBase" id="RU366001"/>
    </source>
</evidence>
<dbReference type="GO" id="GO:0015419">
    <property type="term" value="F:ABC-type sulfate transporter activity"/>
    <property type="evidence" value="ECO:0007669"/>
    <property type="project" value="UniProtKB-UniRule"/>
</dbReference>
<feature type="transmembrane region" description="Helical" evidence="9">
    <location>
        <begin position="21"/>
        <end position="44"/>
    </location>
</feature>
<dbReference type="InterPro" id="IPR035906">
    <property type="entry name" value="MetI-like_sf"/>
</dbReference>
<keyword evidence="6 9" id="KW-0764">Sulfate transport</keyword>
<dbReference type="CDD" id="cd06261">
    <property type="entry name" value="TM_PBP2"/>
    <property type="match status" value="1"/>
</dbReference>
<feature type="transmembrane region" description="Helical" evidence="9">
    <location>
        <begin position="251"/>
        <end position="273"/>
    </location>
</feature>
<dbReference type="EMBL" id="NWTK01000007">
    <property type="protein sequence ID" value="PKR53725.1"/>
    <property type="molecule type" value="Genomic_DNA"/>
</dbReference>
<dbReference type="PROSITE" id="PS50928">
    <property type="entry name" value="ABC_TM1"/>
    <property type="match status" value="1"/>
</dbReference>
<accession>A0A2N3KT54</accession>
<keyword evidence="4 9" id="KW-0812">Transmembrane</keyword>
<evidence type="ECO:0000256" key="1">
    <source>
        <dbReference type="ARBA" id="ARBA00004651"/>
    </source>
</evidence>
<keyword evidence="3 9" id="KW-0813">Transport</keyword>
<evidence type="ECO:0000313" key="11">
    <source>
        <dbReference type="EMBL" id="PKR53725.1"/>
    </source>
</evidence>
<dbReference type="AlphaFoldDB" id="A0A2N3KT54"/>
<organism evidence="11 12">
    <name type="scientific">Thalassospira marina</name>
    <dbReference type="NCBI Taxonomy" id="2048283"/>
    <lineage>
        <taxon>Bacteria</taxon>
        <taxon>Pseudomonadati</taxon>
        <taxon>Pseudomonadota</taxon>
        <taxon>Alphaproteobacteria</taxon>
        <taxon>Rhodospirillales</taxon>
        <taxon>Thalassospiraceae</taxon>
        <taxon>Thalassospira</taxon>
    </lineage>
</organism>
<evidence type="ECO:0000256" key="2">
    <source>
        <dbReference type="ARBA" id="ARBA00011779"/>
    </source>
</evidence>
<feature type="transmembrane region" description="Helical" evidence="9">
    <location>
        <begin position="102"/>
        <end position="124"/>
    </location>
</feature>
<comment type="caution">
    <text evidence="11">The sequence shown here is derived from an EMBL/GenBank/DDBJ whole genome shotgun (WGS) entry which is preliminary data.</text>
</comment>
<keyword evidence="5 9" id="KW-1133">Transmembrane helix</keyword>
<evidence type="ECO:0000256" key="6">
    <source>
        <dbReference type="ARBA" id="ARBA00023032"/>
    </source>
</evidence>
<dbReference type="InterPro" id="IPR011865">
    <property type="entry name" value="CysT_permease"/>
</dbReference>
<feature type="transmembrane region" description="Helical" evidence="9">
    <location>
        <begin position="192"/>
        <end position="213"/>
    </location>
</feature>
<reference evidence="11 12" key="1">
    <citation type="submission" date="2017-09" db="EMBL/GenBank/DDBJ databases">
        <title>Biodiversity and function of Thalassospira species in the particle-attached aromatic-hydrocarbon-degrading consortia from the surface seawater of the South China Sea.</title>
        <authorList>
            <person name="Dong C."/>
            <person name="Liu R."/>
            <person name="Shao Z."/>
        </authorList>
    </citation>
    <scope>NUCLEOTIDE SEQUENCE [LARGE SCALE GENOMIC DNA]</scope>
    <source>
        <strain evidence="11 12">CSC1P2</strain>
    </source>
</reference>
<dbReference type="Gene3D" id="1.10.3720.10">
    <property type="entry name" value="MetI-like"/>
    <property type="match status" value="1"/>
</dbReference>
<evidence type="ECO:0000256" key="8">
    <source>
        <dbReference type="ARBA" id="ARBA00025323"/>
    </source>
</evidence>
<comment type="function">
    <text evidence="8">Part of the ABC transporter complex CysAWTP (TC 3.A.1.6.1) involved in sulfate/thiosulfate import. Probably responsible for the translocation of the substrate across the membrane.</text>
</comment>
<evidence type="ECO:0000256" key="3">
    <source>
        <dbReference type="ARBA" id="ARBA00022448"/>
    </source>
</evidence>
<dbReference type="Proteomes" id="UP000233597">
    <property type="component" value="Unassembled WGS sequence"/>
</dbReference>
<dbReference type="RefSeq" id="WP_101266777.1">
    <property type="nucleotide sequence ID" value="NZ_NWTK01000007.1"/>
</dbReference>
<dbReference type="PANTHER" id="PTHR30406">
    <property type="entry name" value="SULFATE TRANSPORT SYSTEM PERMEASE PROTEIN"/>
    <property type="match status" value="1"/>
</dbReference>
<dbReference type="InterPro" id="IPR005667">
    <property type="entry name" value="Sulph_transpt2"/>
</dbReference>
<comment type="similarity">
    <text evidence="9">Belongs to the binding-protein-dependent transport system permease family. CysTW subfamily.</text>
</comment>
<dbReference type="OrthoDB" id="9804629at2"/>
<name>A0A2N3KT54_9PROT</name>
<dbReference type="Pfam" id="PF00528">
    <property type="entry name" value="BPD_transp_1"/>
    <property type="match status" value="1"/>
</dbReference>
<evidence type="ECO:0000259" key="10">
    <source>
        <dbReference type="PROSITE" id="PS50928"/>
    </source>
</evidence>
<keyword evidence="7 9" id="KW-0472">Membrane</keyword>
<sequence>MTVTIRKRGRKRVIPGFGITLGFTLSYLGVIVLVPLAAIVARSVGMEWGDFLSIIRSTRTLHALWLSFGAAFVAAVIDAIFGFLIAWVLVRYRFPGRKIVDALIDLPFALPTAVAGIALVIIYSPNGPIGQVLAMAGLRVAYRPVGVVIAMMFIGLPFVVRSVQPVLEQFDHRLEEAAASLGAGRLFTFRKVIFPVLFPALMTGFALALARGIGEYGSIIFIAGNIPNVSEIAPLLIIIRLEEFNYDGATVIATTMLVMSFAMLLIVNLLQAWSRKRSGN</sequence>
<comment type="function">
    <text evidence="9">Part of the ABC transporter complex (TC 3.A.1.6.1) involved in sulfate/thiosulfate import.</text>
</comment>
<dbReference type="GO" id="GO:0005886">
    <property type="term" value="C:plasma membrane"/>
    <property type="evidence" value="ECO:0007669"/>
    <property type="project" value="UniProtKB-SubCell"/>
</dbReference>
<dbReference type="NCBIfam" id="TIGR02139">
    <property type="entry name" value="permease_CysT"/>
    <property type="match status" value="1"/>
</dbReference>
<gene>
    <name evidence="11" type="primary">cysT</name>
    <name evidence="11" type="ORF">COO20_11870</name>
</gene>
<feature type="transmembrane region" description="Helical" evidence="9">
    <location>
        <begin position="64"/>
        <end position="90"/>
    </location>
</feature>
<dbReference type="InterPro" id="IPR000515">
    <property type="entry name" value="MetI-like"/>
</dbReference>
<feature type="domain" description="ABC transmembrane type-1" evidence="10">
    <location>
        <begin position="64"/>
        <end position="267"/>
    </location>
</feature>
<comment type="caution">
    <text evidence="9">Lacks conserved residue(s) required for the propagation of feature annotation.</text>
</comment>